<dbReference type="Pfam" id="PF07727">
    <property type="entry name" value="RVT_2"/>
    <property type="match status" value="1"/>
</dbReference>
<dbReference type="InterPro" id="IPR043502">
    <property type="entry name" value="DNA/RNA_pol_sf"/>
</dbReference>
<dbReference type="GO" id="GO:0003676">
    <property type="term" value="F:nucleic acid binding"/>
    <property type="evidence" value="ECO:0007669"/>
    <property type="project" value="InterPro"/>
</dbReference>
<dbReference type="EMBL" id="BKCJ010007172">
    <property type="protein sequence ID" value="GEU75894.1"/>
    <property type="molecule type" value="Genomic_DNA"/>
</dbReference>
<evidence type="ECO:0000259" key="2">
    <source>
        <dbReference type="Pfam" id="PF14244"/>
    </source>
</evidence>
<dbReference type="InterPro" id="IPR036397">
    <property type="entry name" value="RNaseH_sf"/>
</dbReference>
<evidence type="ECO:0000259" key="1">
    <source>
        <dbReference type="Pfam" id="PF07727"/>
    </source>
</evidence>
<name>A0A6L2MUF8_TANCI</name>
<dbReference type="InterPro" id="IPR029472">
    <property type="entry name" value="Copia-like_N"/>
</dbReference>
<accession>A0A6L2MUF8</accession>
<evidence type="ECO:0000313" key="3">
    <source>
        <dbReference type="EMBL" id="GEU75894.1"/>
    </source>
</evidence>
<evidence type="ECO:0008006" key="4">
    <source>
        <dbReference type="Google" id="ProtNLM"/>
    </source>
</evidence>
<comment type="caution">
    <text evidence="3">The sequence shown here is derived from an EMBL/GenBank/DDBJ whole genome shotgun (WGS) entry which is preliminary data.</text>
</comment>
<dbReference type="InterPro" id="IPR013103">
    <property type="entry name" value="RVT_2"/>
</dbReference>
<reference evidence="3" key="1">
    <citation type="journal article" date="2019" name="Sci. Rep.">
        <title>Draft genome of Tanacetum cinerariifolium, the natural source of mosquito coil.</title>
        <authorList>
            <person name="Yamashiro T."/>
            <person name="Shiraishi A."/>
            <person name="Satake H."/>
            <person name="Nakayama K."/>
        </authorList>
    </citation>
    <scope>NUCLEOTIDE SEQUENCE</scope>
</reference>
<dbReference type="PANTHER" id="PTHR37610:SF40">
    <property type="entry name" value="OS01G0909600 PROTEIN"/>
    <property type="match status" value="1"/>
</dbReference>
<sequence length="545" mass="62035">MNGDSFMINYPLYIASSDHPGMVLTITPFNGSKFHGWNRNVRMALGARLKLGFIDGSCPKPSVEDVDLQRWIRCDYMVTCWIMNSIVTELSDVFLGQMVGGTTIEGLEMMAGMMIPCWYKGKKRKKQSRMAATVSSRFDDHISADTPFDMGNENKIGTNLGGGFDKRLVAVVCQEMMKMFKGKGVDSGTPRDYKSIAYTPQQNGRVERKHKHLLDTARAIRLHAIKDTWWVRAMEDELATLERNETWTITSLLKGHKTITSKWVIKTKYKPDGNVERLKARLVVKGFNHQEALHYKNTFSLVAKLATFRVLIALATAKQWSLHQLDNNNAFLHGYIDEEIYMLPHEGYTKASPGQVCKLSRSLYCLTQTSRQWNHELTRFLVSLGYVQYKHDYSLFVKTKREEFMDALVYVDDMLITGNSEVEINALKHSLDQKFTIKDLGLAKYFLGIELCKTDTAPKDVHMQATIHLLEYLKGHSLVSWKTKKQATVSGSSTEAVYMNKVQEGFLQTTFIPTHLQLADVMTKALGQVQHNFLVDKLRLTEAPT</sequence>
<dbReference type="Gene3D" id="3.30.420.10">
    <property type="entry name" value="Ribonuclease H-like superfamily/Ribonuclease H"/>
    <property type="match status" value="1"/>
</dbReference>
<proteinExistence type="predicted"/>
<dbReference type="SUPFAM" id="SSF56672">
    <property type="entry name" value="DNA/RNA polymerases"/>
    <property type="match status" value="1"/>
</dbReference>
<feature type="domain" description="Retrotransposon Copia-like N-terminal" evidence="2">
    <location>
        <begin position="16"/>
        <end position="62"/>
    </location>
</feature>
<gene>
    <name evidence="3" type="ORF">Tci_047872</name>
</gene>
<dbReference type="InterPro" id="IPR012337">
    <property type="entry name" value="RNaseH-like_sf"/>
</dbReference>
<dbReference type="PANTHER" id="PTHR37610">
    <property type="entry name" value="CCHC-TYPE DOMAIN-CONTAINING PROTEIN"/>
    <property type="match status" value="1"/>
</dbReference>
<protein>
    <recommendedName>
        <fullName evidence="4">Reverse transcriptase Ty1/copia-type domain-containing protein</fullName>
    </recommendedName>
</protein>
<dbReference type="AlphaFoldDB" id="A0A6L2MUF8"/>
<organism evidence="3">
    <name type="scientific">Tanacetum cinerariifolium</name>
    <name type="common">Dalmatian daisy</name>
    <name type="synonym">Chrysanthemum cinerariifolium</name>
    <dbReference type="NCBI Taxonomy" id="118510"/>
    <lineage>
        <taxon>Eukaryota</taxon>
        <taxon>Viridiplantae</taxon>
        <taxon>Streptophyta</taxon>
        <taxon>Embryophyta</taxon>
        <taxon>Tracheophyta</taxon>
        <taxon>Spermatophyta</taxon>
        <taxon>Magnoliopsida</taxon>
        <taxon>eudicotyledons</taxon>
        <taxon>Gunneridae</taxon>
        <taxon>Pentapetalae</taxon>
        <taxon>asterids</taxon>
        <taxon>campanulids</taxon>
        <taxon>Asterales</taxon>
        <taxon>Asteraceae</taxon>
        <taxon>Asteroideae</taxon>
        <taxon>Anthemideae</taxon>
        <taxon>Anthemidinae</taxon>
        <taxon>Tanacetum</taxon>
    </lineage>
</organism>
<dbReference type="Pfam" id="PF14244">
    <property type="entry name" value="Retrotran_gag_3"/>
    <property type="match status" value="1"/>
</dbReference>
<dbReference type="SUPFAM" id="SSF53098">
    <property type="entry name" value="Ribonuclease H-like"/>
    <property type="match status" value="1"/>
</dbReference>
<feature type="domain" description="Reverse transcriptase Ty1/copia-type" evidence="1">
    <location>
        <begin position="244"/>
        <end position="454"/>
    </location>
</feature>